<gene>
    <name evidence="2" type="ORF">G8770_00670</name>
</gene>
<sequence>MTEHIPREPLMEVEKVLPILDKISILGGLSEPQLYEIFKRLKLVHYQPGETIFAEGDSASYIYIVETGKVDLVFDVGGEPRLKAELVPGTCFGETSVIGIQPHSATAIAMEKSDLLVLSGEALEEMYQKDKELFSMLILNIARESCRRLCKTNQKLRDYLVHSPEVAGDGILGY</sequence>
<proteinExistence type="predicted"/>
<dbReference type="GO" id="GO:0005829">
    <property type="term" value="C:cytosol"/>
    <property type="evidence" value="ECO:0007669"/>
    <property type="project" value="TreeGrafter"/>
</dbReference>
<evidence type="ECO:0000259" key="1">
    <source>
        <dbReference type="PROSITE" id="PS50042"/>
    </source>
</evidence>
<dbReference type="SMART" id="SM00100">
    <property type="entry name" value="cNMP"/>
    <property type="match status" value="1"/>
</dbReference>
<evidence type="ECO:0000313" key="2">
    <source>
        <dbReference type="EMBL" id="NHO64057.1"/>
    </source>
</evidence>
<dbReference type="InterPro" id="IPR018490">
    <property type="entry name" value="cNMP-bd_dom_sf"/>
</dbReference>
<dbReference type="Gene3D" id="2.60.120.10">
    <property type="entry name" value="Jelly Rolls"/>
    <property type="match status" value="1"/>
</dbReference>
<keyword evidence="3" id="KW-1185">Reference proteome</keyword>
<dbReference type="PANTHER" id="PTHR24567">
    <property type="entry name" value="CRP FAMILY TRANSCRIPTIONAL REGULATORY PROTEIN"/>
    <property type="match status" value="1"/>
</dbReference>
<dbReference type="Proteomes" id="UP000787472">
    <property type="component" value="Unassembled WGS sequence"/>
</dbReference>
<dbReference type="PROSITE" id="PS50042">
    <property type="entry name" value="CNMP_BINDING_3"/>
    <property type="match status" value="1"/>
</dbReference>
<protein>
    <submittedName>
        <fullName evidence="2">Cyclic nucleotide-binding domain-containing protein</fullName>
    </submittedName>
</protein>
<dbReference type="AlphaFoldDB" id="A0A9E5MJI3"/>
<organism evidence="2 3">
    <name type="scientific">Pseudomaricurvus hydrocarbonicus</name>
    <dbReference type="NCBI Taxonomy" id="1470433"/>
    <lineage>
        <taxon>Bacteria</taxon>
        <taxon>Pseudomonadati</taxon>
        <taxon>Pseudomonadota</taxon>
        <taxon>Gammaproteobacteria</taxon>
        <taxon>Cellvibrionales</taxon>
        <taxon>Cellvibrionaceae</taxon>
        <taxon>Pseudomaricurvus</taxon>
    </lineage>
</organism>
<dbReference type="CDD" id="cd00038">
    <property type="entry name" value="CAP_ED"/>
    <property type="match status" value="1"/>
</dbReference>
<reference evidence="2" key="1">
    <citation type="submission" date="2020-03" db="EMBL/GenBank/DDBJ databases">
        <authorList>
            <person name="Guo F."/>
        </authorList>
    </citation>
    <scope>NUCLEOTIDE SEQUENCE</scope>
    <source>
        <strain evidence="2">JCM 30134</strain>
    </source>
</reference>
<dbReference type="PANTHER" id="PTHR24567:SF26">
    <property type="entry name" value="REGULATORY PROTEIN YEIL"/>
    <property type="match status" value="1"/>
</dbReference>
<evidence type="ECO:0000313" key="3">
    <source>
        <dbReference type="Proteomes" id="UP000787472"/>
    </source>
</evidence>
<dbReference type="InterPro" id="IPR014710">
    <property type="entry name" value="RmlC-like_jellyroll"/>
</dbReference>
<dbReference type="EMBL" id="JAAONZ010000001">
    <property type="protein sequence ID" value="NHO64057.1"/>
    <property type="molecule type" value="Genomic_DNA"/>
</dbReference>
<dbReference type="RefSeq" id="WP_167180710.1">
    <property type="nucleotide sequence ID" value="NZ_JAAONZ010000001.1"/>
</dbReference>
<dbReference type="SUPFAM" id="SSF51206">
    <property type="entry name" value="cAMP-binding domain-like"/>
    <property type="match status" value="1"/>
</dbReference>
<dbReference type="InterPro" id="IPR050397">
    <property type="entry name" value="Env_Response_Regulators"/>
</dbReference>
<name>A0A9E5MJI3_9GAMM</name>
<accession>A0A9E5MJI3</accession>
<dbReference type="Pfam" id="PF00027">
    <property type="entry name" value="cNMP_binding"/>
    <property type="match status" value="1"/>
</dbReference>
<dbReference type="GO" id="GO:0003700">
    <property type="term" value="F:DNA-binding transcription factor activity"/>
    <property type="evidence" value="ECO:0007669"/>
    <property type="project" value="TreeGrafter"/>
</dbReference>
<feature type="domain" description="Cyclic nucleotide-binding" evidence="1">
    <location>
        <begin position="25"/>
        <end position="144"/>
    </location>
</feature>
<comment type="caution">
    <text evidence="2">The sequence shown here is derived from an EMBL/GenBank/DDBJ whole genome shotgun (WGS) entry which is preliminary data.</text>
</comment>
<dbReference type="InterPro" id="IPR000595">
    <property type="entry name" value="cNMP-bd_dom"/>
</dbReference>